<feature type="non-terminal residue" evidence="13">
    <location>
        <position position="615"/>
    </location>
</feature>
<keyword evidence="6" id="KW-0819">tRNA processing</keyword>
<comment type="similarity">
    <text evidence="1">Belongs to the class I-like SAM-binding methyltransferase superfamily. TRM5/TYW2 family.</text>
</comment>
<gene>
    <name evidence="13" type="ORF">Hamer_G021883</name>
</gene>
<dbReference type="PROSITE" id="PS51684">
    <property type="entry name" value="SAM_MT_TRM5_TYW2"/>
    <property type="match status" value="1"/>
</dbReference>
<dbReference type="EMBL" id="JAHLQT010014991">
    <property type="protein sequence ID" value="KAG7169879.1"/>
    <property type="molecule type" value="Genomic_DNA"/>
</dbReference>
<evidence type="ECO:0000256" key="3">
    <source>
        <dbReference type="ARBA" id="ARBA00022603"/>
    </source>
</evidence>
<dbReference type="Proteomes" id="UP000747542">
    <property type="component" value="Unassembled WGS sequence"/>
</dbReference>
<name>A0A8J5MZZ5_HOMAM</name>
<evidence type="ECO:0000256" key="11">
    <source>
        <dbReference type="SAM" id="MobiDB-lite"/>
    </source>
</evidence>
<comment type="caution">
    <text evidence="13">The sequence shown here is derived from an EMBL/GenBank/DDBJ whole genome shotgun (WGS) entry which is preliminary data.</text>
</comment>
<keyword evidence="2" id="KW-0963">Cytoplasm</keyword>
<dbReference type="InterPro" id="IPR025792">
    <property type="entry name" value="tRNA_Gua_MeTrfase_euk"/>
</dbReference>
<evidence type="ECO:0000256" key="8">
    <source>
        <dbReference type="ARBA" id="ARBA00023242"/>
    </source>
</evidence>
<feature type="region of interest" description="Disordered" evidence="11">
    <location>
        <begin position="469"/>
        <end position="490"/>
    </location>
</feature>
<comment type="catalytic activity">
    <reaction evidence="10">
        <text>guanosine(37) in tRNA + S-adenosyl-L-methionine = N(1)-methylguanosine(37) in tRNA + S-adenosyl-L-homocysteine + H(+)</text>
        <dbReference type="Rhea" id="RHEA:36899"/>
        <dbReference type="Rhea" id="RHEA-COMP:10145"/>
        <dbReference type="Rhea" id="RHEA-COMP:10147"/>
        <dbReference type="ChEBI" id="CHEBI:15378"/>
        <dbReference type="ChEBI" id="CHEBI:57856"/>
        <dbReference type="ChEBI" id="CHEBI:59789"/>
        <dbReference type="ChEBI" id="CHEBI:73542"/>
        <dbReference type="ChEBI" id="CHEBI:74269"/>
        <dbReference type="EC" id="2.1.1.228"/>
    </reaction>
</comment>
<protein>
    <submittedName>
        <fullName evidence="13">tRNA (Guanine(37)-N1)-methyltransferase-like</fullName>
    </submittedName>
</protein>
<dbReference type="Gene3D" id="3.30.300.110">
    <property type="entry name" value="Met-10+ protein-like domains"/>
    <property type="match status" value="1"/>
</dbReference>
<proteinExistence type="inferred from homology"/>
<feature type="compositionally biased region" description="Polar residues" evidence="11">
    <location>
        <begin position="477"/>
        <end position="490"/>
    </location>
</feature>
<evidence type="ECO:0000256" key="5">
    <source>
        <dbReference type="ARBA" id="ARBA00022691"/>
    </source>
</evidence>
<dbReference type="InterPro" id="IPR029063">
    <property type="entry name" value="SAM-dependent_MTases_sf"/>
</dbReference>
<dbReference type="PANTHER" id="PTHR23245:SF36">
    <property type="entry name" value="TRNA (GUANINE(37)-N1)-METHYLTRANSFERASE"/>
    <property type="match status" value="1"/>
</dbReference>
<dbReference type="PANTHER" id="PTHR23245">
    <property type="entry name" value="TRNA METHYLTRANSFERASE"/>
    <property type="match status" value="1"/>
</dbReference>
<dbReference type="GO" id="GO:0005759">
    <property type="term" value="C:mitochondrial matrix"/>
    <property type="evidence" value="ECO:0007669"/>
    <property type="project" value="TreeGrafter"/>
</dbReference>
<dbReference type="AlphaFoldDB" id="A0A8J5MZZ5"/>
<dbReference type="GO" id="GO:0070901">
    <property type="term" value="P:mitochondrial tRNA methylation"/>
    <property type="evidence" value="ECO:0007669"/>
    <property type="project" value="TreeGrafter"/>
</dbReference>
<feature type="domain" description="SAM-dependent methyltransferase TRM5/TYW2-type" evidence="12">
    <location>
        <begin position="209"/>
        <end position="523"/>
    </location>
</feature>
<dbReference type="Gene3D" id="3.40.50.150">
    <property type="entry name" value="Vaccinia Virus protein VP39"/>
    <property type="match status" value="1"/>
</dbReference>
<comment type="function">
    <text evidence="9">Involved in mitochondrial tRNA methylation. Specifically methylates the N1 position of guanosine-37 in various tRNAs. Methylation is not dependent on the nature of the nucleoside 5' of the target nucleoside. This is the first step in the biosynthesis of wybutosine (yW), a modified base adjacent to the anticodon of tRNAs and required for accurate decoding.</text>
</comment>
<keyword evidence="14" id="KW-1185">Reference proteome</keyword>
<keyword evidence="3" id="KW-0489">Methyltransferase</keyword>
<evidence type="ECO:0000256" key="2">
    <source>
        <dbReference type="ARBA" id="ARBA00022490"/>
    </source>
</evidence>
<dbReference type="FunFam" id="3.30.300.110:FF:000001">
    <property type="entry name" value="tRNA (guanine(37)-N1)-methyltransferase"/>
    <property type="match status" value="1"/>
</dbReference>
<evidence type="ECO:0000256" key="10">
    <source>
        <dbReference type="ARBA" id="ARBA00047783"/>
    </source>
</evidence>
<organism evidence="13 14">
    <name type="scientific">Homarus americanus</name>
    <name type="common">American lobster</name>
    <dbReference type="NCBI Taxonomy" id="6706"/>
    <lineage>
        <taxon>Eukaryota</taxon>
        <taxon>Metazoa</taxon>
        <taxon>Ecdysozoa</taxon>
        <taxon>Arthropoda</taxon>
        <taxon>Crustacea</taxon>
        <taxon>Multicrustacea</taxon>
        <taxon>Malacostraca</taxon>
        <taxon>Eumalacostraca</taxon>
        <taxon>Eucarida</taxon>
        <taxon>Decapoda</taxon>
        <taxon>Pleocyemata</taxon>
        <taxon>Astacidea</taxon>
        <taxon>Nephropoidea</taxon>
        <taxon>Nephropidae</taxon>
        <taxon>Homarus</taxon>
    </lineage>
</organism>
<dbReference type="InterPro" id="IPR056744">
    <property type="entry name" value="TRM5/TYW2-like_N"/>
</dbReference>
<dbReference type="HAMAP" id="MF_03152">
    <property type="entry name" value="TRM5"/>
    <property type="match status" value="1"/>
</dbReference>
<accession>A0A8J5MZZ5</accession>
<evidence type="ECO:0000313" key="14">
    <source>
        <dbReference type="Proteomes" id="UP000747542"/>
    </source>
</evidence>
<dbReference type="SUPFAM" id="SSF53335">
    <property type="entry name" value="S-adenosyl-L-methionine-dependent methyltransferases"/>
    <property type="match status" value="1"/>
</dbReference>
<keyword evidence="8" id="KW-0539">Nucleus</keyword>
<evidence type="ECO:0000259" key="12">
    <source>
        <dbReference type="PROSITE" id="PS51684"/>
    </source>
</evidence>
<keyword evidence="5" id="KW-0949">S-adenosyl-L-methionine</keyword>
<dbReference type="GO" id="GO:0002939">
    <property type="term" value="P:tRNA N1-guanine methylation"/>
    <property type="evidence" value="ECO:0007669"/>
    <property type="project" value="TreeGrafter"/>
</dbReference>
<evidence type="ECO:0000256" key="9">
    <source>
        <dbReference type="ARBA" id="ARBA00045951"/>
    </source>
</evidence>
<sequence>MLEALRVACYTLTHNRWYFGVRASLDFILLTSQPCLEYTPRKLIHLHKHLLCTERTEDFIDLKQYFKFSSSLRSLRKNMDVSLLLPPASVKGMTDLNQELFQKKIVVPHVIVKNSKINSALKCLKKHLLKIDKLKPVRSDDSDPDKRVVLLNPLLVRSLEDIEEDFGNICNEGDATFLSKEITLSYENWKAEDILKAVLPDNQEGAQSYSIIGHILHLNLREHMFPYKALIGQVFLDKIPNISLVVNKTNNIDSTYRNFQMEVLAGAGDTLVTVKENGCTYSLDFAKVYWNPRLSTEHERIVKKLKQGDVLYDVMAGIGPFAIPAGRRKCLVWANDLNPVSYDALVKNCATNKVKDRVKCYNLDGHEFIKSVLKSDLLEKWQDSDFCNDIHITMNLPAIAVEFLSAFVGLYHNVEGIPHNPTLPMVHVYMFTSDVAEDIALGMVAEHLGYPCYVEQMLHKGDEPLKEHTMAGDEQVENNTEQSSKTKSQNSFGGLRQYVQEVVNIRKVAPNKIMMRVSVRLPLEVLLKDADTIEEPPSEVNDCSLTLWVYCCSCKSSTTVIVWLENITVRTNIVSVVEHMKMVSRITISGLLLSIASGSSILWGRESILEIQGFR</sequence>
<dbReference type="InterPro" id="IPR030382">
    <property type="entry name" value="MeTrfase_TRM5/TYW2"/>
</dbReference>
<dbReference type="Pfam" id="PF25133">
    <property type="entry name" value="TYW2_N_2"/>
    <property type="match status" value="1"/>
</dbReference>
<keyword evidence="4" id="KW-0808">Transferase</keyword>
<evidence type="ECO:0000256" key="7">
    <source>
        <dbReference type="ARBA" id="ARBA00023128"/>
    </source>
</evidence>
<dbReference type="InterPro" id="IPR056743">
    <property type="entry name" value="TRM5-TYW2-like_MTfase"/>
</dbReference>
<evidence type="ECO:0000256" key="6">
    <source>
        <dbReference type="ARBA" id="ARBA00022694"/>
    </source>
</evidence>
<evidence type="ECO:0000256" key="4">
    <source>
        <dbReference type="ARBA" id="ARBA00022679"/>
    </source>
</evidence>
<evidence type="ECO:0000256" key="1">
    <source>
        <dbReference type="ARBA" id="ARBA00009775"/>
    </source>
</evidence>
<keyword evidence="7" id="KW-0496">Mitochondrion</keyword>
<dbReference type="GO" id="GO:0052906">
    <property type="term" value="F:tRNA (guanine(37)-N1)-methyltransferase activity"/>
    <property type="evidence" value="ECO:0007669"/>
    <property type="project" value="UniProtKB-EC"/>
</dbReference>
<dbReference type="Pfam" id="PF02475">
    <property type="entry name" value="TRM5-TYW2_MTfase"/>
    <property type="match status" value="1"/>
</dbReference>
<reference evidence="13" key="1">
    <citation type="journal article" date="2021" name="Sci. Adv.">
        <title>The American lobster genome reveals insights on longevity, neural, and immune adaptations.</title>
        <authorList>
            <person name="Polinski J.M."/>
            <person name="Zimin A.V."/>
            <person name="Clark K.F."/>
            <person name="Kohn A.B."/>
            <person name="Sadowski N."/>
            <person name="Timp W."/>
            <person name="Ptitsyn A."/>
            <person name="Khanna P."/>
            <person name="Romanova D.Y."/>
            <person name="Williams P."/>
            <person name="Greenwood S.J."/>
            <person name="Moroz L.L."/>
            <person name="Walt D.R."/>
            <person name="Bodnar A.G."/>
        </authorList>
    </citation>
    <scope>NUCLEOTIDE SEQUENCE</scope>
    <source>
        <strain evidence="13">GMGI-L3</strain>
    </source>
</reference>
<evidence type="ECO:0000313" key="13">
    <source>
        <dbReference type="EMBL" id="KAG7169879.1"/>
    </source>
</evidence>